<dbReference type="Pfam" id="PF09423">
    <property type="entry name" value="PhoD"/>
    <property type="match status" value="1"/>
</dbReference>
<dbReference type="OrthoDB" id="9795624at2"/>
<dbReference type="InterPro" id="IPR056702">
    <property type="entry name" value="DUF7800"/>
</dbReference>
<proteinExistence type="predicted"/>
<dbReference type="InterPro" id="IPR029052">
    <property type="entry name" value="Metallo-depent_PP-like"/>
</dbReference>
<name>A0A1A3MRM3_MYCAS</name>
<evidence type="ECO:0000259" key="2">
    <source>
        <dbReference type="Pfam" id="PF25077"/>
    </source>
</evidence>
<organism evidence="3 4">
    <name type="scientific">Mycobacterium asiaticum</name>
    <dbReference type="NCBI Taxonomy" id="1790"/>
    <lineage>
        <taxon>Bacteria</taxon>
        <taxon>Bacillati</taxon>
        <taxon>Actinomycetota</taxon>
        <taxon>Actinomycetes</taxon>
        <taxon>Mycobacteriales</taxon>
        <taxon>Mycobacteriaceae</taxon>
        <taxon>Mycobacterium</taxon>
    </lineage>
</organism>
<dbReference type="EMBL" id="LZLQ01000124">
    <property type="protein sequence ID" value="OBK12583.1"/>
    <property type="molecule type" value="Genomic_DNA"/>
</dbReference>
<dbReference type="InterPro" id="IPR038607">
    <property type="entry name" value="PhoD-like_sf"/>
</dbReference>
<accession>A0A1A3MRM3</accession>
<keyword evidence="4" id="KW-1185">Reference proteome</keyword>
<dbReference type="Pfam" id="PF25077">
    <property type="entry name" value="DUF7800"/>
    <property type="match status" value="1"/>
</dbReference>
<dbReference type="Gene3D" id="3.60.21.70">
    <property type="entry name" value="PhoD-like phosphatase"/>
    <property type="match status" value="1"/>
</dbReference>
<dbReference type="InterPro" id="IPR018946">
    <property type="entry name" value="PhoD-like_MPP"/>
</dbReference>
<evidence type="ECO:0000313" key="3">
    <source>
        <dbReference type="EMBL" id="OBK12583.1"/>
    </source>
</evidence>
<feature type="domain" description="PhoD-like phosphatase metallophosphatase" evidence="1">
    <location>
        <begin position="139"/>
        <end position="465"/>
    </location>
</feature>
<dbReference type="RefSeq" id="WP_065160287.1">
    <property type="nucleotide sequence ID" value="NZ_LZLQ01000124.1"/>
</dbReference>
<dbReference type="PANTHER" id="PTHR37031">
    <property type="entry name" value="METALLOPHOSPHATASE BINDING DOMAIN PROTEIN"/>
    <property type="match status" value="1"/>
</dbReference>
<dbReference type="PANTHER" id="PTHR37031:SF2">
    <property type="entry name" value="PHOD-LIKE PHOSPHATASE METALLOPHOSPHATASE DOMAIN-CONTAINING PROTEIN"/>
    <property type="match status" value="1"/>
</dbReference>
<feature type="domain" description="DUF7800" evidence="2">
    <location>
        <begin position="2"/>
        <end position="84"/>
    </location>
</feature>
<reference evidence="3 4" key="1">
    <citation type="submission" date="2016-06" db="EMBL/GenBank/DDBJ databases">
        <authorList>
            <person name="Kjaerup R.B."/>
            <person name="Dalgaard T.S."/>
            <person name="Juul-Madsen H.R."/>
        </authorList>
    </citation>
    <scope>NUCLEOTIDE SEQUENCE [LARGE SCALE GENOMIC DNA]</scope>
    <source>
        <strain evidence="3 4">1245139.5</strain>
    </source>
</reference>
<protein>
    <submittedName>
        <fullName evidence="3">Phosphodiesterase</fullName>
    </submittedName>
</protein>
<dbReference type="AlphaFoldDB" id="A0A1A3MRM3"/>
<gene>
    <name evidence="3" type="ORF">A5636_11220</name>
</gene>
<comment type="caution">
    <text evidence="3">The sequence shown here is derived from an EMBL/GenBank/DDBJ whole genome shotgun (WGS) entry which is preliminary data.</text>
</comment>
<dbReference type="SUPFAM" id="SSF56300">
    <property type="entry name" value="Metallo-dependent phosphatases"/>
    <property type="match status" value="1"/>
</dbReference>
<dbReference type="CDD" id="cd07389">
    <property type="entry name" value="MPP_PhoD"/>
    <property type="match status" value="1"/>
</dbReference>
<evidence type="ECO:0000259" key="1">
    <source>
        <dbReference type="Pfam" id="PF09423"/>
    </source>
</evidence>
<dbReference type="Proteomes" id="UP000093629">
    <property type="component" value="Unassembled WGS sequence"/>
</dbReference>
<sequence length="549" mass="62044">MRLILGPALRHVSDTTALVWVQTENPGTVEILGCTARTFEVQGFHFALVLVTGLAPDSVTEYQVSIDGTTVWPLDDEDFAKFPPSVIRTRGPAVANRLRVIFGSCRYPKTDDSRLEAKLKLDALDCYAGRMAGLPIDEWPDAAVMLGDQLYADELPPDEQRRVANRRRRRNKRGSRPPDEVVSFAEYERLYRHSWGDPEIRWLMSTVPTAMIFDDHDIRDDWNTSAPWRAAMAKVPWWRDRIKAGLASYWVYQHLGNLSPAELADNEDVQRLLSAGGDTWPLLAELAERADREVDAHKGVRFSYRWELGRTRLIMIDSRNGRILERGERMMIGEEEFSWVESNAEERPDRYDHLLLATSVPWLMPPAIGDLESLNERAAERTGRRGKFAEKLRQGIDFEHWPAFYRSFVRLGEMIGRIADHPSGPATISVLSGDVHHSYAARAQLDGLSADAATVHQLVCSPVHNYVPQFVKPAFMLGWTRPAAAVTAWWVRRRGLPSPPFTWTNVCGPLFGNTIATLAVNDRKAMVVFEQPRGTTALEEVGRVSLNAH</sequence>
<evidence type="ECO:0000313" key="4">
    <source>
        <dbReference type="Proteomes" id="UP000093629"/>
    </source>
</evidence>